<name>A0A9N8E2H9_9STRA</name>
<proteinExistence type="predicted"/>
<keyword evidence="3" id="KW-1185">Reference proteome</keyword>
<dbReference type="OrthoDB" id="45970at2759"/>
<evidence type="ECO:0000313" key="2">
    <source>
        <dbReference type="EMBL" id="CAB9510514.1"/>
    </source>
</evidence>
<reference evidence="2" key="1">
    <citation type="submission" date="2020-06" db="EMBL/GenBank/DDBJ databases">
        <authorList>
            <consortium name="Plant Systems Biology data submission"/>
        </authorList>
    </citation>
    <scope>NUCLEOTIDE SEQUENCE</scope>
    <source>
        <strain evidence="2">D6</strain>
    </source>
</reference>
<feature type="region of interest" description="Disordered" evidence="1">
    <location>
        <begin position="66"/>
        <end position="117"/>
    </location>
</feature>
<evidence type="ECO:0000313" key="3">
    <source>
        <dbReference type="Proteomes" id="UP001153069"/>
    </source>
</evidence>
<protein>
    <submittedName>
        <fullName evidence="2">Uncharacterized protein</fullName>
    </submittedName>
</protein>
<organism evidence="2 3">
    <name type="scientific">Seminavis robusta</name>
    <dbReference type="NCBI Taxonomy" id="568900"/>
    <lineage>
        <taxon>Eukaryota</taxon>
        <taxon>Sar</taxon>
        <taxon>Stramenopiles</taxon>
        <taxon>Ochrophyta</taxon>
        <taxon>Bacillariophyta</taxon>
        <taxon>Bacillariophyceae</taxon>
        <taxon>Bacillariophycidae</taxon>
        <taxon>Naviculales</taxon>
        <taxon>Naviculaceae</taxon>
        <taxon>Seminavis</taxon>
    </lineage>
</organism>
<dbReference type="AlphaFoldDB" id="A0A9N8E2H9"/>
<comment type="caution">
    <text evidence="2">The sequence shown here is derived from an EMBL/GenBank/DDBJ whole genome shotgun (WGS) entry which is preliminary data.</text>
</comment>
<evidence type="ECO:0000256" key="1">
    <source>
        <dbReference type="SAM" id="MobiDB-lite"/>
    </source>
</evidence>
<sequence length="117" mass="12647">MQVSGLELYLCDLEERDEREPPSIFLLVSILYSIISTFGKMGCGASKEGLQTVDDSVHVMLKHDKKVAQKKGEAPKGYVPRAPHPLLQKQEGEGQAADNANGTEQAGAPKPIVASEE</sequence>
<dbReference type="Proteomes" id="UP001153069">
    <property type="component" value="Unassembled WGS sequence"/>
</dbReference>
<accession>A0A9N8E2H9</accession>
<dbReference type="EMBL" id="CAICTM010000439">
    <property type="protein sequence ID" value="CAB9510514.1"/>
    <property type="molecule type" value="Genomic_DNA"/>
</dbReference>
<gene>
    <name evidence="2" type="ORF">SEMRO_440_G143340.1</name>
</gene>